<name>A0A919TB54_9ACTN</name>
<feature type="domain" description="STAS" evidence="1">
    <location>
        <begin position="199"/>
        <end position="285"/>
    </location>
</feature>
<dbReference type="AlphaFoldDB" id="A0A919TB54"/>
<sequence>MSGLPLLDQVTLGDHICWTVDDDAIRMEAIAGFVRAGLRDHHRVLYCGDDPDDVLEGLRRHGVDTRTALGTGDLNATTAEASYLACGSFDPVATVDIWHTAVTTARAAGYRGIRVVGDMTWASRRVPGVEHLPSYEADINHLVFADGFVAGVCAYDRRHFDPLHLRRLLWAHPGAAGSEMPFDPASSLRVRRVRRPWGLRVAGEADLSNRDALRAVVEHIFDDHSEVTVDVSGLRFADIAAARVLVDVAASGAGRLRLTGCSPNLLRLLDFHGAGSVGALTVETR</sequence>
<dbReference type="InterPro" id="IPR025847">
    <property type="entry name" value="MEDS_domain"/>
</dbReference>
<dbReference type="EMBL" id="BOQN01000040">
    <property type="protein sequence ID" value="GIM91210.1"/>
    <property type="molecule type" value="Genomic_DNA"/>
</dbReference>
<proteinExistence type="predicted"/>
<gene>
    <name evidence="2" type="ORF">Ato02nite_030030</name>
</gene>
<dbReference type="Pfam" id="PF14417">
    <property type="entry name" value="MEDS"/>
    <property type="match status" value="1"/>
</dbReference>
<dbReference type="InterPro" id="IPR058548">
    <property type="entry name" value="MlaB-like_STAS"/>
</dbReference>
<keyword evidence="3" id="KW-1185">Reference proteome</keyword>
<dbReference type="InterPro" id="IPR036513">
    <property type="entry name" value="STAS_dom_sf"/>
</dbReference>
<organism evidence="2 3">
    <name type="scientific">Paractinoplanes toevensis</name>
    <dbReference type="NCBI Taxonomy" id="571911"/>
    <lineage>
        <taxon>Bacteria</taxon>
        <taxon>Bacillati</taxon>
        <taxon>Actinomycetota</taxon>
        <taxon>Actinomycetes</taxon>
        <taxon>Micromonosporales</taxon>
        <taxon>Micromonosporaceae</taxon>
        <taxon>Paractinoplanes</taxon>
    </lineage>
</organism>
<dbReference type="RefSeq" id="WP_213007108.1">
    <property type="nucleotide sequence ID" value="NZ_BOQN01000040.1"/>
</dbReference>
<accession>A0A919TB54</accession>
<evidence type="ECO:0000313" key="3">
    <source>
        <dbReference type="Proteomes" id="UP000677082"/>
    </source>
</evidence>
<dbReference type="SUPFAM" id="SSF52091">
    <property type="entry name" value="SpoIIaa-like"/>
    <property type="match status" value="1"/>
</dbReference>
<dbReference type="Pfam" id="PF13466">
    <property type="entry name" value="STAS_2"/>
    <property type="match status" value="1"/>
</dbReference>
<dbReference type="Gene3D" id="3.30.750.24">
    <property type="entry name" value="STAS domain"/>
    <property type="match status" value="1"/>
</dbReference>
<protein>
    <recommendedName>
        <fullName evidence="1">STAS domain-containing protein</fullName>
    </recommendedName>
</protein>
<evidence type="ECO:0000313" key="2">
    <source>
        <dbReference type="EMBL" id="GIM91210.1"/>
    </source>
</evidence>
<reference evidence="2 3" key="1">
    <citation type="submission" date="2021-03" db="EMBL/GenBank/DDBJ databases">
        <title>Whole genome shotgun sequence of Actinoplanes toevensis NBRC 105298.</title>
        <authorList>
            <person name="Komaki H."/>
            <person name="Tamura T."/>
        </authorList>
    </citation>
    <scope>NUCLEOTIDE SEQUENCE [LARGE SCALE GENOMIC DNA]</scope>
    <source>
        <strain evidence="2 3">NBRC 105298</strain>
    </source>
</reference>
<dbReference type="Proteomes" id="UP000677082">
    <property type="component" value="Unassembled WGS sequence"/>
</dbReference>
<comment type="caution">
    <text evidence="2">The sequence shown here is derived from an EMBL/GenBank/DDBJ whole genome shotgun (WGS) entry which is preliminary data.</text>
</comment>
<dbReference type="InterPro" id="IPR002645">
    <property type="entry name" value="STAS_dom"/>
</dbReference>
<dbReference type="CDD" id="cd07043">
    <property type="entry name" value="STAS_anti-anti-sigma_factors"/>
    <property type="match status" value="1"/>
</dbReference>
<dbReference type="PROSITE" id="PS50801">
    <property type="entry name" value="STAS"/>
    <property type="match status" value="1"/>
</dbReference>
<evidence type="ECO:0000259" key="1">
    <source>
        <dbReference type="PROSITE" id="PS50801"/>
    </source>
</evidence>